<dbReference type="Proteomes" id="UP001159042">
    <property type="component" value="Unassembled WGS sequence"/>
</dbReference>
<reference evidence="4 5" key="1">
    <citation type="journal article" date="2023" name="Insect Mol. Biol.">
        <title>Genome sequencing provides insights into the evolution of gene families encoding plant cell wall-degrading enzymes in longhorned beetles.</title>
        <authorList>
            <person name="Shin N.R."/>
            <person name="Okamura Y."/>
            <person name="Kirsch R."/>
            <person name="Pauchet Y."/>
        </authorList>
    </citation>
    <scope>NUCLEOTIDE SEQUENCE [LARGE SCALE GENOMIC DNA]</scope>
    <source>
        <strain evidence="4">EAD_L_NR</strain>
    </source>
</reference>
<feature type="compositionally biased region" description="Acidic residues" evidence="2">
    <location>
        <begin position="24"/>
        <end position="37"/>
    </location>
</feature>
<organism evidence="4 5">
    <name type="scientific">Exocentrus adspersus</name>
    <dbReference type="NCBI Taxonomy" id="1586481"/>
    <lineage>
        <taxon>Eukaryota</taxon>
        <taxon>Metazoa</taxon>
        <taxon>Ecdysozoa</taxon>
        <taxon>Arthropoda</taxon>
        <taxon>Hexapoda</taxon>
        <taxon>Insecta</taxon>
        <taxon>Pterygota</taxon>
        <taxon>Neoptera</taxon>
        <taxon>Endopterygota</taxon>
        <taxon>Coleoptera</taxon>
        <taxon>Polyphaga</taxon>
        <taxon>Cucujiformia</taxon>
        <taxon>Chrysomeloidea</taxon>
        <taxon>Cerambycidae</taxon>
        <taxon>Lamiinae</taxon>
        <taxon>Acanthocinini</taxon>
        <taxon>Exocentrus</taxon>
    </lineage>
</organism>
<feature type="region of interest" description="Disordered" evidence="2">
    <location>
        <begin position="1"/>
        <end position="50"/>
    </location>
</feature>
<keyword evidence="1" id="KW-0862">Zinc</keyword>
<dbReference type="InterPro" id="IPR001878">
    <property type="entry name" value="Znf_CCHC"/>
</dbReference>
<name>A0AAV8VIQ0_9CUCU</name>
<feature type="domain" description="CCHC-type" evidence="3">
    <location>
        <begin position="256"/>
        <end position="272"/>
    </location>
</feature>
<dbReference type="PROSITE" id="PS50158">
    <property type="entry name" value="ZF_CCHC"/>
    <property type="match status" value="1"/>
</dbReference>
<evidence type="ECO:0000313" key="5">
    <source>
        <dbReference type="Proteomes" id="UP001159042"/>
    </source>
</evidence>
<dbReference type="GO" id="GO:0003676">
    <property type="term" value="F:nucleic acid binding"/>
    <property type="evidence" value="ECO:0007669"/>
    <property type="project" value="InterPro"/>
</dbReference>
<dbReference type="AlphaFoldDB" id="A0AAV8VIQ0"/>
<accession>A0AAV8VIQ0</accession>
<gene>
    <name evidence="4" type="ORF">NQ315_002682</name>
</gene>
<evidence type="ECO:0000259" key="3">
    <source>
        <dbReference type="PROSITE" id="PS50158"/>
    </source>
</evidence>
<keyword evidence="5" id="KW-1185">Reference proteome</keyword>
<protein>
    <recommendedName>
        <fullName evidence="3">CCHC-type domain-containing protein</fullName>
    </recommendedName>
</protein>
<keyword evidence="1" id="KW-0479">Metal-binding</keyword>
<dbReference type="EMBL" id="JANEYG010000087">
    <property type="protein sequence ID" value="KAJ8913776.1"/>
    <property type="molecule type" value="Genomic_DNA"/>
</dbReference>
<comment type="caution">
    <text evidence="4">The sequence shown here is derived from an EMBL/GenBank/DDBJ whole genome shotgun (WGS) entry which is preliminary data.</text>
</comment>
<evidence type="ECO:0000256" key="1">
    <source>
        <dbReference type="PROSITE-ProRule" id="PRU00047"/>
    </source>
</evidence>
<proteinExistence type="predicted"/>
<evidence type="ECO:0000313" key="4">
    <source>
        <dbReference type="EMBL" id="KAJ8913776.1"/>
    </source>
</evidence>
<feature type="compositionally biased region" description="Polar residues" evidence="2">
    <location>
        <begin position="40"/>
        <end position="50"/>
    </location>
</feature>
<dbReference type="GO" id="GO:0008270">
    <property type="term" value="F:zinc ion binding"/>
    <property type="evidence" value="ECO:0007669"/>
    <property type="project" value="UniProtKB-KW"/>
</dbReference>
<sequence>MSKRRHQPEASFSKRSRARQTDEPPIENDEVGDEAESFVEPQSRTSEASSAIDQLATVMKDVFSELRTSNPSTSAGNGGDTVPFFDPENSKHDINSWIDWFLHTPRYLVQTIKGLALTWYVSLKTVKYSWAQWKDQLKRPFPATRDYTERLDDMVKRRKYHGETYTRYYFEKLALINICGNISGREAVSCIIHGLPDDHVKASVRVGNYEQPEELFSYLRTLPSTSARHKESRWDSKMGAKGVTFKRHELKTKEIKCFKCGKMGHKSFLCDKNDDTNKKDFCGNL</sequence>
<keyword evidence="1" id="KW-0863">Zinc-finger</keyword>
<evidence type="ECO:0000256" key="2">
    <source>
        <dbReference type="SAM" id="MobiDB-lite"/>
    </source>
</evidence>